<protein>
    <submittedName>
        <fullName evidence="1 2">Uncharacterized protein</fullName>
    </submittedName>
</protein>
<dbReference type="OrthoDB" id="419709at2759"/>
<dbReference type="EnsemblMetazoa" id="HelroT191120">
    <property type="protein sequence ID" value="HelroP191120"/>
    <property type="gene ID" value="HelroG191120"/>
</dbReference>
<dbReference type="Proteomes" id="UP000015101">
    <property type="component" value="Unassembled WGS sequence"/>
</dbReference>
<reference evidence="1 3" key="2">
    <citation type="journal article" date="2013" name="Nature">
        <title>Insights into bilaterian evolution from three spiralian genomes.</title>
        <authorList>
            <person name="Simakov O."/>
            <person name="Marletaz F."/>
            <person name="Cho S.J."/>
            <person name="Edsinger-Gonzales E."/>
            <person name="Havlak P."/>
            <person name="Hellsten U."/>
            <person name="Kuo D.H."/>
            <person name="Larsson T."/>
            <person name="Lv J."/>
            <person name="Arendt D."/>
            <person name="Savage R."/>
            <person name="Osoegawa K."/>
            <person name="de Jong P."/>
            <person name="Grimwood J."/>
            <person name="Chapman J.A."/>
            <person name="Shapiro H."/>
            <person name="Aerts A."/>
            <person name="Otillar R.P."/>
            <person name="Terry A.Y."/>
            <person name="Boore J.L."/>
            <person name="Grigoriev I.V."/>
            <person name="Lindberg D.R."/>
            <person name="Seaver E.C."/>
            <person name="Weisblat D.A."/>
            <person name="Putnam N.H."/>
            <person name="Rokhsar D.S."/>
        </authorList>
    </citation>
    <scope>NUCLEOTIDE SEQUENCE</scope>
</reference>
<proteinExistence type="predicted"/>
<dbReference type="EMBL" id="KB096222">
    <property type="protein sequence ID" value="ESO07279.1"/>
    <property type="molecule type" value="Genomic_DNA"/>
</dbReference>
<dbReference type="HOGENOM" id="CLU_046470_0_0_1"/>
<dbReference type="EMBL" id="AMQM01003612">
    <property type="status" value="NOT_ANNOTATED_CDS"/>
    <property type="molecule type" value="Genomic_DNA"/>
</dbReference>
<evidence type="ECO:0000313" key="2">
    <source>
        <dbReference type="EnsemblMetazoa" id="HelroP191120"/>
    </source>
</evidence>
<evidence type="ECO:0000313" key="3">
    <source>
        <dbReference type="Proteomes" id="UP000015101"/>
    </source>
</evidence>
<dbReference type="CTD" id="20211818"/>
<reference evidence="3" key="1">
    <citation type="submission" date="2012-12" db="EMBL/GenBank/DDBJ databases">
        <authorList>
            <person name="Hellsten U."/>
            <person name="Grimwood J."/>
            <person name="Chapman J.A."/>
            <person name="Shapiro H."/>
            <person name="Aerts A."/>
            <person name="Otillar R.P."/>
            <person name="Terry A.Y."/>
            <person name="Boore J.L."/>
            <person name="Simakov O."/>
            <person name="Marletaz F."/>
            <person name="Cho S.-J."/>
            <person name="Edsinger-Gonzales E."/>
            <person name="Havlak P."/>
            <person name="Kuo D.-H."/>
            <person name="Larsson T."/>
            <person name="Lv J."/>
            <person name="Arendt D."/>
            <person name="Savage R."/>
            <person name="Osoegawa K."/>
            <person name="de Jong P."/>
            <person name="Lindberg D.R."/>
            <person name="Seaver E.C."/>
            <person name="Weisblat D.A."/>
            <person name="Putnam N.H."/>
            <person name="Grigoriev I.V."/>
            <person name="Rokhsar D.S."/>
        </authorList>
    </citation>
    <scope>NUCLEOTIDE SEQUENCE</scope>
</reference>
<name>T1FSM1_HELRO</name>
<reference evidence="2" key="3">
    <citation type="submission" date="2015-06" db="UniProtKB">
        <authorList>
            <consortium name="EnsemblMetazoa"/>
        </authorList>
    </citation>
    <scope>IDENTIFICATION</scope>
</reference>
<sequence length="342" mass="41119">MKSVDVVYCSYPASLCEIYLKLNKSVIVLATTRYDVGRYTVERLNELNENFRVLAKNPWNFFGGNNLYDARWFLEYYTGIKAKHLPSMCDYTKTEYKANNNNNNNDNNNNNKNKKRFLNYFEMIYDYIFKRNIDRDNTYMMMRRRDRGFSSIFLEEFSIACKLMNSTMLIEQTSGHEYAEVVKYRGIVHVPYQISVMSIFEQYRMNIPMFFPSPELLARWQVEYYIMPERSFEGAFFKERTAKSKIEADESQKNIPDPKNEFDYESVLYWMKFADFYQVMPYGVIYESIPHLVQILTEITDEQLMTISSNMRRYNVEFKKKLLRKWRKILLEYAKNSPNHPH</sequence>
<gene>
    <name evidence="2" type="primary">20211818</name>
    <name evidence="1" type="ORF">HELRODRAFT_191120</name>
</gene>
<dbReference type="KEGG" id="hro:HELRODRAFT_191120"/>
<evidence type="ECO:0000313" key="1">
    <source>
        <dbReference type="EMBL" id="ESO07279.1"/>
    </source>
</evidence>
<keyword evidence="3" id="KW-1185">Reference proteome</keyword>
<accession>T1FSM1</accession>
<organism evidence="2 3">
    <name type="scientific">Helobdella robusta</name>
    <name type="common">Californian leech</name>
    <dbReference type="NCBI Taxonomy" id="6412"/>
    <lineage>
        <taxon>Eukaryota</taxon>
        <taxon>Metazoa</taxon>
        <taxon>Spiralia</taxon>
        <taxon>Lophotrochozoa</taxon>
        <taxon>Annelida</taxon>
        <taxon>Clitellata</taxon>
        <taxon>Hirudinea</taxon>
        <taxon>Rhynchobdellida</taxon>
        <taxon>Glossiphoniidae</taxon>
        <taxon>Helobdella</taxon>
    </lineage>
</organism>
<dbReference type="RefSeq" id="XP_009014657.1">
    <property type="nucleotide sequence ID" value="XM_009016409.1"/>
</dbReference>
<dbReference type="GeneID" id="20211818"/>
<dbReference type="OMA" id="KTEYKAN"/>
<dbReference type="AlphaFoldDB" id="T1FSM1"/>
<dbReference type="InParanoid" id="T1FSM1"/>